<keyword evidence="3" id="KW-1185">Reference proteome</keyword>
<dbReference type="VEuPathDB" id="VectorBase:RSAN_027492"/>
<dbReference type="SUPFAM" id="SSF52047">
    <property type="entry name" value="RNI-like"/>
    <property type="match status" value="1"/>
</dbReference>
<proteinExistence type="predicted"/>
<dbReference type="SMART" id="SM00368">
    <property type="entry name" value="LRR_RI"/>
    <property type="match status" value="4"/>
</dbReference>
<dbReference type="PANTHER" id="PTHR24111:SF0">
    <property type="entry name" value="LEUCINE-RICH REPEAT-CONTAINING PROTEIN"/>
    <property type="match status" value="1"/>
</dbReference>
<organism evidence="2 3">
    <name type="scientific">Rhipicephalus sanguineus</name>
    <name type="common">Brown dog tick</name>
    <name type="synonym">Ixodes sanguineus</name>
    <dbReference type="NCBI Taxonomy" id="34632"/>
    <lineage>
        <taxon>Eukaryota</taxon>
        <taxon>Metazoa</taxon>
        <taxon>Ecdysozoa</taxon>
        <taxon>Arthropoda</taxon>
        <taxon>Chelicerata</taxon>
        <taxon>Arachnida</taxon>
        <taxon>Acari</taxon>
        <taxon>Parasitiformes</taxon>
        <taxon>Ixodida</taxon>
        <taxon>Ixodoidea</taxon>
        <taxon>Ixodidae</taxon>
        <taxon>Rhipicephalinae</taxon>
        <taxon>Rhipicephalus</taxon>
        <taxon>Rhipicephalus</taxon>
    </lineage>
</organism>
<reference evidence="2" key="2">
    <citation type="submission" date="2021-09" db="EMBL/GenBank/DDBJ databases">
        <authorList>
            <person name="Jia N."/>
            <person name="Wang J."/>
            <person name="Shi W."/>
            <person name="Du L."/>
            <person name="Sun Y."/>
            <person name="Zhan W."/>
            <person name="Jiang J."/>
            <person name="Wang Q."/>
            <person name="Zhang B."/>
            <person name="Ji P."/>
            <person name="Sakyi L.B."/>
            <person name="Cui X."/>
            <person name="Yuan T."/>
            <person name="Jiang B."/>
            <person name="Yang W."/>
            <person name="Lam T.T.-Y."/>
            <person name="Chang Q."/>
            <person name="Ding S."/>
            <person name="Wang X."/>
            <person name="Zhu J."/>
            <person name="Ruan X."/>
            <person name="Zhao L."/>
            <person name="Wei J."/>
            <person name="Que T."/>
            <person name="Du C."/>
            <person name="Cheng J."/>
            <person name="Dai P."/>
            <person name="Han X."/>
            <person name="Huang E."/>
            <person name="Gao Y."/>
            <person name="Liu J."/>
            <person name="Shao H."/>
            <person name="Ye R."/>
            <person name="Li L."/>
            <person name="Wei W."/>
            <person name="Wang X."/>
            <person name="Wang C."/>
            <person name="Huo Q."/>
            <person name="Li W."/>
            <person name="Guo W."/>
            <person name="Chen H."/>
            <person name="Chen S."/>
            <person name="Zhou L."/>
            <person name="Zhou L."/>
            <person name="Ni X."/>
            <person name="Tian J."/>
            <person name="Zhou Y."/>
            <person name="Sheng Y."/>
            <person name="Liu T."/>
            <person name="Pan Y."/>
            <person name="Xia L."/>
            <person name="Li J."/>
            <person name="Zhao F."/>
            <person name="Cao W."/>
        </authorList>
    </citation>
    <scope>NUCLEOTIDE SEQUENCE</scope>
    <source>
        <strain evidence="2">Rsan-2018</strain>
        <tissue evidence="2">Larvae</tissue>
    </source>
</reference>
<dbReference type="EMBL" id="JABSTV010001254">
    <property type="protein sequence ID" value="KAH7938782.1"/>
    <property type="molecule type" value="Genomic_DNA"/>
</dbReference>
<dbReference type="PANTHER" id="PTHR24111">
    <property type="entry name" value="LEUCINE-RICH REPEAT-CONTAINING PROTEIN 34"/>
    <property type="match status" value="1"/>
</dbReference>
<dbReference type="InterPro" id="IPR032675">
    <property type="entry name" value="LRR_dom_sf"/>
</dbReference>
<accession>A0A9D4SPD7</accession>
<evidence type="ECO:0000313" key="3">
    <source>
        <dbReference type="Proteomes" id="UP000821837"/>
    </source>
</evidence>
<gene>
    <name evidence="2" type="ORF">HPB52_000317</name>
</gene>
<dbReference type="InterPro" id="IPR052201">
    <property type="entry name" value="LRR-containing_regulator"/>
</dbReference>
<dbReference type="Gene3D" id="3.80.10.10">
    <property type="entry name" value="Ribonuclease Inhibitor"/>
    <property type="match status" value="2"/>
</dbReference>
<reference evidence="2" key="1">
    <citation type="journal article" date="2020" name="Cell">
        <title>Large-Scale Comparative Analyses of Tick Genomes Elucidate Their Genetic Diversity and Vector Capacities.</title>
        <authorList>
            <consortium name="Tick Genome and Microbiome Consortium (TIGMIC)"/>
            <person name="Jia N."/>
            <person name="Wang J."/>
            <person name="Shi W."/>
            <person name="Du L."/>
            <person name="Sun Y."/>
            <person name="Zhan W."/>
            <person name="Jiang J.F."/>
            <person name="Wang Q."/>
            <person name="Zhang B."/>
            <person name="Ji P."/>
            <person name="Bell-Sakyi L."/>
            <person name="Cui X.M."/>
            <person name="Yuan T.T."/>
            <person name="Jiang B.G."/>
            <person name="Yang W.F."/>
            <person name="Lam T.T."/>
            <person name="Chang Q.C."/>
            <person name="Ding S.J."/>
            <person name="Wang X.J."/>
            <person name="Zhu J.G."/>
            <person name="Ruan X.D."/>
            <person name="Zhao L."/>
            <person name="Wei J.T."/>
            <person name="Ye R.Z."/>
            <person name="Que T.C."/>
            <person name="Du C.H."/>
            <person name="Zhou Y.H."/>
            <person name="Cheng J.X."/>
            <person name="Dai P.F."/>
            <person name="Guo W.B."/>
            <person name="Han X.H."/>
            <person name="Huang E.J."/>
            <person name="Li L.F."/>
            <person name="Wei W."/>
            <person name="Gao Y.C."/>
            <person name="Liu J.Z."/>
            <person name="Shao H.Z."/>
            <person name="Wang X."/>
            <person name="Wang C.C."/>
            <person name="Yang T.C."/>
            <person name="Huo Q.B."/>
            <person name="Li W."/>
            <person name="Chen H.Y."/>
            <person name="Chen S.E."/>
            <person name="Zhou L.G."/>
            <person name="Ni X.B."/>
            <person name="Tian J.H."/>
            <person name="Sheng Y."/>
            <person name="Liu T."/>
            <person name="Pan Y.S."/>
            <person name="Xia L.Y."/>
            <person name="Li J."/>
            <person name="Zhao F."/>
            <person name="Cao W.C."/>
        </authorList>
    </citation>
    <scope>NUCLEOTIDE SEQUENCE</scope>
    <source>
        <strain evidence="2">Rsan-2018</strain>
    </source>
</reference>
<dbReference type="Proteomes" id="UP000821837">
    <property type="component" value="Chromosome 8"/>
</dbReference>
<comment type="caution">
    <text evidence="2">The sequence shown here is derived from an EMBL/GenBank/DDBJ whole genome shotgun (WGS) entry which is preliminary data.</text>
</comment>
<dbReference type="AlphaFoldDB" id="A0A9D4SPD7"/>
<evidence type="ECO:0000256" key="1">
    <source>
        <dbReference type="ARBA" id="ARBA00022737"/>
    </source>
</evidence>
<name>A0A9D4SPD7_RHISA</name>
<keyword evidence="1" id="KW-0677">Repeat</keyword>
<sequence>MAALRTDKGLTLAEFSQILVAADDTVFHSLENVIDIFKKVDQTFCDDDTCFTYPCTFESTCVCWAASRQQGCNRLFNPRGAEVLQSKKGLLCFRTMDVDAEDLDSHDDVKYLCLYLWFLRQHTCISAVYLSLPVLAPRHVSLFTSLLTLTDGVRECEIRGNDPFMGPSLPMAEFRLSMLGSLSELRELGLAAVHLTDDDAKILERLVERNESLVALVLIDVEMSAIAFADIVEKVAQHKELQDFRVKMNAGEPETFFDEVLHLTGVSRSISRLHVHVNRGLVDLLKGLLICSSLSEFIVENMIEDAQALDALADFLEKQPCRCLKACIDAKKLERVDGALDNMQRIVGNSSLEVLVLSGSVFTPQSVSRLADGLAMSKTLKQLHLDECELACADVLRLVKATKESAKQGKFEELNVGAVTGSGDQMCDMFKDITDARVSHIITLTYSDSLVPALGNSLQSIHYISRFTKVTLSYGYRTEVEPTLKALRLTENTLKSLCIDSPRDLSILGGQFLAYLIRNCKSLTVLQLRCSIQAKAARQILKAIAQSRSLVVLATERWCYWHEVHHDLVDMLRQNVGLHRLEFYLRDVQEYENLKPHLVQGVSVHQYLTSLKIYIGEQREELVVRDPVILEHLRLNVIVQDWTTDIMLRECFAPEAAGAVQALDACESRLDLLRRTGAFSPRTADNRLRLARMATRTKYYLLLAAYRGQEEFAWSPDSQERYQDLMSNVRVQAFSIMGIPQ</sequence>
<protein>
    <submittedName>
        <fullName evidence="2">Uncharacterized protein</fullName>
    </submittedName>
</protein>
<evidence type="ECO:0000313" key="2">
    <source>
        <dbReference type="EMBL" id="KAH7938782.1"/>
    </source>
</evidence>